<feature type="non-terminal residue" evidence="2">
    <location>
        <position position="1"/>
    </location>
</feature>
<evidence type="ECO:0000256" key="1">
    <source>
        <dbReference type="SAM" id="Phobius"/>
    </source>
</evidence>
<reference evidence="2" key="1">
    <citation type="journal article" date="2014" name="Front. Microbiol.">
        <title>High frequency of phylogenetically diverse reductive dehalogenase-homologous genes in deep subseafloor sedimentary metagenomes.</title>
        <authorList>
            <person name="Kawai M."/>
            <person name="Futagami T."/>
            <person name="Toyoda A."/>
            <person name="Takaki Y."/>
            <person name="Nishi S."/>
            <person name="Hori S."/>
            <person name="Arai W."/>
            <person name="Tsubouchi T."/>
            <person name="Morono Y."/>
            <person name="Uchiyama I."/>
            <person name="Ito T."/>
            <person name="Fujiyama A."/>
            <person name="Inagaki F."/>
            <person name="Takami H."/>
        </authorList>
    </citation>
    <scope>NUCLEOTIDE SEQUENCE</scope>
    <source>
        <strain evidence="2">Expedition CK06-06</strain>
    </source>
</reference>
<protein>
    <submittedName>
        <fullName evidence="2">Uncharacterized protein</fullName>
    </submittedName>
</protein>
<dbReference type="AlphaFoldDB" id="X1E3I3"/>
<gene>
    <name evidence="2" type="ORF">S01H4_58024</name>
</gene>
<organism evidence="2">
    <name type="scientific">marine sediment metagenome</name>
    <dbReference type="NCBI Taxonomy" id="412755"/>
    <lineage>
        <taxon>unclassified sequences</taxon>
        <taxon>metagenomes</taxon>
        <taxon>ecological metagenomes</taxon>
    </lineage>
</organism>
<sequence>TKNYYTFNHIQYKRSGFWGSFEKLVNVIDNTPGISANAKHEINNYRTFVKSGKIMYFGGLSALVVGGVAGPLLIATGIDEDERLTITGIGLTIGSVVGLIVAIVGGVRTMRSPRKVVAAYNQSLD</sequence>
<accession>X1E3I3</accession>
<keyword evidence="1" id="KW-0472">Membrane</keyword>
<feature type="transmembrane region" description="Helical" evidence="1">
    <location>
        <begin position="84"/>
        <end position="107"/>
    </location>
</feature>
<evidence type="ECO:0000313" key="2">
    <source>
        <dbReference type="EMBL" id="GAH11744.1"/>
    </source>
</evidence>
<name>X1E3I3_9ZZZZ</name>
<comment type="caution">
    <text evidence="2">The sequence shown here is derived from an EMBL/GenBank/DDBJ whole genome shotgun (WGS) entry which is preliminary data.</text>
</comment>
<keyword evidence="1" id="KW-0812">Transmembrane</keyword>
<proteinExistence type="predicted"/>
<dbReference type="EMBL" id="BART01033846">
    <property type="protein sequence ID" value="GAH11744.1"/>
    <property type="molecule type" value="Genomic_DNA"/>
</dbReference>
<feature type="transmembrane region" description="Helical" evidence="1">
    <location>
        <begin position="54"/>
        <end position="78"/>
    </location>
</feature>
<keyword evidence="1" id="KW-1133">Transmembrane helix</keyword>